<dbReference type="EMBL" id="QXFT01001666">
    <property type="protein sequence ID" value="KAE9313053.1"/>
    <property type="molecule type" value="Genomic_DNA"/>
</dbReference>
<dbReference type="EMBL" id="QXFV01001606">
    <property type="protein sequence ID" value="KAE9002119.1"/>
    <property type="molecule type" value="Genomic_DNA"/>
</dbReference>
<accession>A0A6A3K4L7</accession>
<sequence>MGVLEKVDKTSFVITPTPTREKRAASYGVGLTI</sequence>
<organism evidence="1 3">
    <name type="scientific">Phytophthora rubi</name>
    <dbReference type="NCBI Taxonomy" id="129364"/>
    <lineage>
        <taxon>Eukaryota</taxon>
        <taxon>Sar</taxon>
        <taxon>Stramenopiles</taxon>
        <taxon>Oomycota</taxon>
        <taxon>Peronosporomycetes</taxon>
        <taxon>Peronosporales</taxon>
        <taxon>Peronosporaceae</taxon>
        <taxon>Phytophthora</taxon>
    </lineage>
</organism>
<evidence type="ECO:0000313" key="2">
    <source>
        <dbReference type="EMBL" id="KAE9313053.1"/>
    </source>
</evidence>
<protein>
    <submittedName>
        <fullName evidence="1">Uncharacterized protein</fullName>
    </submittedName>
</protein>
<keyword evidence="4" id="KW-1185">Reference proteome</keyword>
<evidence type="ECO:0000313" key="3">
    <source>
        <dbReference type="Proteomes" id="UP000429607"/>
    </source>
</evidence>
<dbReference type="Proteomes" id="UP000429607">
    <property type="component" value="Unassembled WGS sequence"/>
</dbReference>
<evidence type="ECO:0000313" key="1">
    <source>
        <dbReference type="EMBL" id="KAE9002119.1"/>
    </source>
</evidence>
<evidence type="ECO:0000313" key="4">
    <source>
        <dbReference type="Proteomes" id="UP000434957"/>
    </source>
</evidence>
<comment type="caution">
    <text evidence="1">The sequence shown here is derived from an EMBL/GenBank/DDBJ whole genome shotgun (WGS) entry which is preliminary data.</text>
</comment>
<reference evidence="1 3" key="1">
    <citation type="submission" date="2018-09" db="EMBL/GenBank/DDBJ databases">
        <title>Genomic investigation of the strawberry pathogen Phytophthora fragariae indicates pathogenicity is determined by transcriptional variation in three key races.</title>
        <authorList>
            <person name="Adams T.M."/>
            <person name="Armitage A.D."/>
            <person name="Sobczyk M.K."/>
            <person name="Bates H.J."/>
            <person name="Dunwell J.M."/>
            <person name="Nellist C.F."/>
            <person name="Harrison R.J."/>
        </authorList>
    </citation>
    <scope>NUCLEOTIDE SEQUENCE [LARGE SCALE GENOMIC DNA]</scope>
    <source>
        <strain evidence="1 3">SCRP249</strain>
        <strain evidence="2 4">SCRP333</strain>
    </source>
</reference>
<proteinExistence type="predicted"/>
<dbReference type="AlphaFoldDB" id="A0A6A3K4L7"/>
<dbReference type="Proteomes" id="UP000434957">
    <property type="component" value="Unassembled WGS sequence"/>
</dbReference>
<name>A0A6A3K4L7_9STRA</name>
<gene>
    <name evidence="1" type="ORF">PR001_g18347</name>
    <name evidence="2" type="ORF">PR003_g19602</name>
</gene>